<feature type="region of interest" description="Disordered" evidence="1">
    <location>
        <begin position="1"/>
        <end position="33"/>
    </location>
</feature>
<evidence type="ECO:0000256" key="1">
    <source>
        <dbReference type="SAM" id="MobiDB-lite"/>
    </source>
</evidence>
<evidence type="ECO:0000313" key="3">
    <source>
        <dbReference type="Proteomes" id="UP000653644"/>
    </source>
</evidence>
<evidence type="ECO:0000313" key="2">
    <source>
        <dbReference type="EMBL" id="GHA51609.1"/>
    </source>
</evidence>
<sequence length="98" mass="10201">MASSTKTTGRRSRGWTTPLSRRRGGSPGITSRAVAVDGGDLHRVRVVQAGGLDIDREKRAVGEQAPGPVGGLLALTRPTCVVLPWAIEQCDAALTPVG</sequence>
<name>A0ABQ3D5R4_9ACTN</name>
<dbReference type="EMBL" id="BMVN01000030">
    <property type="protein sequence ID" value="GHA51609.1"/>
    <property type="molecule type" value="Genomic_DNA"/>
</dbReference>
<proteinExistence type="predicted"/>
<gene>
    <name evidence="2" type="ORF">GCM10010345_65190</name>
</gene>
<organism evidence="2 3">
    <name type="scientific">Streptomyces canarius</name>
    <dbReference type="NCBI Taxonomy" id="285453"/>
    <lineage>
        <taxon>Bacteria</taxon>
        <taxon>Bacillati</taxon>
        <taxon>Actinomycetota</taxon>
        <taxon>Actinomycetes</taxon>
        <taxon>Kitasatosporales</taxon>
        <taxon>Streptomycetaceae</taxon>
        <taxon>Streptomyces</taxon>
    </lineage>
</organism>
<dbReference type="Proteomes" id="UP000653644">
    <property type="component" value="Unassembled WGS sequence"/>
</dbReference>
<protein>
    <submittedName>
        <fullName evidence="2">Uncharacterized protein</fullName>
    </submittedName>
</protein>
<keyword evidence="3" id="KW-1185">Reference proteome</keyword>
<reference evidence="3" key="1">
    <citation type="journal article" date="2019" name="Int. J. Syst. Evol. Microbiol.">
        <title>The Global Catalogue of Microorganisms (GCM) 10K type strain sequencing project: providing services to taxonomists for standard genome sequencing and annotation.</title>
        <authorList>
            <consortium name="The Broad Institute Genomics Platform"/>
            <consortium name="The Broad Institute Genome Sequencing Center for Infectious Disease"/>
            <person name="Wu L."/>
            <person name="Ma J."/>
        </authorList>
    </citation>
    <scope>NUCLEOTIDE SEQUENCE [LARGE SCALE GENOMIC DNA]</scope>
    <source>
        <strain evidence="3">JCM 4733</strain>
    </source>
</reference>
<accession>A0ABQ3D5R4</accession>
<comment type="caution">
    <text evidence="2">The sequence shown here is derived from an EMBL/GenBank/DDBJ whole genome shotgun (WGS) entry which is preliminary data.</text>
</comment>
<dbReference type="RefSeq" id="WP_189891892.1">
    <property type="nucleotide sequence ID" value="NZ_BMVN01000030.1"/>
</dbReference>